<accession>F0P2C5</accession>
<dbReference type="InterPro" id="IPR046144">
    <property type="entry name" value="DUF6146"/>
</dbReference>
<reference evidence="2 3" key="1">
    <citation type="journal article" date="2011" name="Stand. Genomic Sci.">
        <title>Complete genome sequence of Weeksella virosa type strain (9751).</title>
        <authorList>
            <person name="Lang E."/>
            <person name="Teshima H."/>
            <person name="Lucas S."/>
            <person name="Lapidus A."/>
            <person name="Hammon N."/>
            <person name="Deshpande S."/>
            <person name="Nolan M."/>
            <person name="Cheng J.F."/>
            <person name="Pitluck S."/>
            <person name="Liolios K."/>
            <person name="Pagani I."/>
            <person name="Mikhailova N."/>
            <person name="Ivanova N."/>
            <person name="Mavromatis K."/>
            <person name="Pati A."/>
            <person name="Tapia R."/>
            <person name="Han C."/>
            <person name="Goodwin L."/>
            <person name="Chen A."/>
            <person name="Palaniappan K."/>
            <person name="Land M."/>
            <person name="Hauser L."/>
            <person name="Chang Y.J."/>
            <person name="Jeffries C.D."/>
            <person name="Brambilla E.M."/>
            <person name="Kopitz M."/>
            <person name="Rohde M."/>
            <person name="Goker M."/>
            <person name="Tindall B.J."/>
            <person name="Detter J.C."/>
            <person name="Woyke T."/>
            <person name="Bristow J."/>
            <person name="Eisen J.A."/>
            <person name="Markowitz V."/>
            <person name="Hugenholtz P."/>
            <person name="Klenk H.P."/>
            <person name="Kyrpides N.C."/>
        </authorList>
    </citation>
    <scope>NUCLEOTIDE SEQUENCE [LARGE SCALE GENOMIC DNA]</scope>
    <source>
        <strain evidence="3">ATCC 43766 / DSM 16922 / JCM 21250 / NBRC 16016 / NCTC 11634 / CL345/78</strain>
    </source>
</reference>
<evidence type="ECO:0000256" key="1">
    <source>
        <dbReference type="SAM" id="SignalP"/>
    </source>
</evidence>
<reference evidence="3" key="2">
    <citation type="journal article" date="2011" name="Stand. Genomic Sci.">
        <title>Complete genome sequence of Weeksella virosa type strain (9751T).</title>
        <authorList>
            <person name="Lang E."/>
            <person name="Teshima H."/>
            <person name="Lucas S."/>
            <person name="Lapidus A."/>
            <person name="Hammon N."/>
            <person name="Deshpande S."/>
            <person name="Nolan M."/>
            <person name="Cheng J."/>
            <person name="Pitluck S."/>
            <person name="Liolios K."/>
            <person name="Pagani I."/>
            <person name="Mikhailova N."/>
            <person name="Ivanova N."/>
            <person name="Mavromatis K."/>
            <person name="Pati A."/>
            <person name="Tapia R."/>
            <person name="Han C."/>
            <person name="Goodwin L."/>
            <person name="Chen A."/>
            <person name="Palaniappan K."/>
            <person name="Land M."/>
            <person name="Hauser L."/>
            <person name="Chang Y."/>
            <person name="Jeffries C."/>
            <person name="Brambilla E."/>
            <person name="Kopitz M."/>
            <person name="Rohde M."/>
            <person name="Goker M."/>
            <person name="Tindall B."/>
            <person name="Detter J."/>
            <person name="Woyke T."/>
            <person name="Bristow J."/>
            <person name="Eisen J."/>
            <person name="Markowitz V."/>
            <person name="Hugenholtz P."/>
            <person name="Klenk H."/>
            <person name="Kyrpides N."/>
        </authorList>
    </citation>
    <scope>NUCLEOTIDE SEQUENCE [LARGE SCALE GENOMIC DNA]</scope>
    <source>
        <strain evidence="3">ATCC 43766 / DSM 16922 / JCM 21250 / NBRC 16016 / NCTC 11634 / CL345/78</strain>
    </source>
</reference>
<dbReference type="STRING" id="865938.Weevi_0008"/>
<evidence type="ECO:0008006" key="4">
    <source>
        <dbReference type="Google" id="ProtNLM"/>
    </source>
</evidence>
<evidence type="ECO:0000313" key="2">
    <source>
        <dbReference type="EMBL" id="ADX66737.1"/>
    </source>
</evidence>
<name>F0P2C5_WEEVC</name>
<keyword evidence="1" id="KW-0732">Signal</keyword>
<dbReference type="EMBL" id="CP002455">
    <property type="protein sequence ID" value="ADX66737.1"/>
    <property type="molecule type" value="Genomic_DNA"/>
</dbReference>
<feature type="chain" id="PRO_5003257807" description="Lipoprotein" evidence="1">
    <location>
        <begin position="24"/>
        <end position="132"/>
    </location>
</feature>
<evidence type="ECO:0000313" key="3">
    <source>
        <dbReference type="Proteomes" id="UP000008641"/>
    </source>
</evidence>
<dbReference type="Proteomes" id="UP000008641">
    <property type="component" value="Chromosome"/>
</dbReference>
<sequence length="132" mass="16045">MKKLLIFLLFSYCLLACSTNNYLTENNTKNNRLALEPNDDGEYDIIVFDPEYETYLRSIAMPKNYYSITFYKNKNTYYVDSWNHRHAQPHAYNPNLYAVHIDYDSNVDYGLLLEYKLYNFFRFIEWKYKVHL</sequence>
<proteinExistence type="predicted"/>
<keyword evidence="3" id="KW-1185">Reference proteome</keyword>
<dbReference type="Pfam" id="PF19643">
    <property type="entry name" value="DUF6146"/>
    <property type="match status" value="1"/>
</dbReference>
<gene>
    <name evidence="2" type="ordered locus">Weevi_0008</name>
</gene>
<dbReference type="OrthoDB" id="1119488at2"/>
<protein>
    <recommendedName>
        <fullName evidence="4">Lipoprotein</fullName>
    </recommendedName>
</protein>
<feature type="signal peptide" evidence="1">
    <location>
        <begin position="1"/>
        <end position="23"/>
    </location>
</feature>
<dbReference type="eggNOG" id="ENOG503199U">
    <property type="taxonomic scope" value="Bacteria"/>
</dbReference>
<dbReference type="RefSeq" id="WP_013597133.1">
    <property type="nucleotide sequence ID" value="NC_015144.1"/>
</dbReference>
<organism evidence="2 3">
    <name type="scientific">Weeksella virosa (strain ATCC 43766 / DSM 16922 / JCM 21250 / CCUG 30538 / CDC 9751 / IAM 14551 / NBRC 16016 / NCTC 11634 / CL345/78)</name>
    <dbReference type="NCBI Taxonomy" id="865938"/>
    <lineage>
        <taxon>Bacteria</taxon>
        <taxon>Pseudomonadati</taxon>
        <taxon>Bacteroidota</taxon>
        <taxon>Flavobacteriia</taxon>
        <taxon>Flavobacteriales</taxon>
        <taxon>Weeksellaceae</taxon>
        <taxon>Weeksella</taxon>
    </lineage>
</organism>
<dbReference type="AlphaFoldDB" id="F0P2C5"/>
<dbReference type="KEGG" id="wvi:Weevi_0008"/>
<dbReference type="HOGENOM" id="CLU_148569_0_0_10"/>